<dbReference type="Proteomes" id="UP001196565">
    <property type="component" value="Unassembled WGS sequence"/>
</dbReference>
<name>A0ABS7A5D5_9PROT</name>
<evidence type="ECO:0000313" key="1">
    <source>
        <dbReference type="EMBL" id="MBW6397498.1"/>
    </source>
</evidence>
<keyword evidence="2" id="KW-1185">Reference proteome</keyword>
<organism evidence="1 2">
    <name type="scientific">Roseomonas alba</name>
    <dbReference type="NCBI Taxonomy" id="2846776"/>
    <lineage>
        <taxon>Bacteria</taxon>
        <taxon>Pseudomonadati</taxon>
        <taxon>Pseudomonadota</taxon>
        <taxon>Alphaproteobacteria</taxon>
        <taxon>Acetobacterales</taxon>
        <taxon>Roseomonadaceae</taxon>
        <taxon>Roseomonas</taxon>
    </lineage>
</organism>
<proteinExistence type="predicted"/>
<accession>A0ABS7A5D5</accession>
<protein>
    <recommendedName>
        <fullName evidence="3">Helix-turn-helix domain-containing protein</fullName>
    </recommendedName>
</protein>
<dbReference type="RefSeq" id="WP_219762107.1">
    <property type="nucleotide sequence ID" value="NZ_JAHYBZ010000002.1"/>
</dbReference>
<comment type="caution">
    <text evidence="1">The sequence shown here is derived from an EMBL/GenBank/DDBJ whole genome shotgun (WGS) entry which is preliminary data.</text>
</comment>
<sequence>MMTANDQSRAPRVAGVTVQPAWLTVANAVTYSGLGRTLMFELVVSGRVRSAKVGKRRLIDRAGLDAFLASHVTGGGA</sequence>
<evidence type="ECO:0000313" key="2">
    <source>
        <dbReference type="Proteomes" id="UP001196565"/>
    </source>
</evidence>
<gene>
    <name evidence="1" type="ORF">KPL78_06550</name>
</gene>
<dbReference type="EMBL" id="JAHYBZ010000002">
    <property type="protein sequence ID" value="MBW6397498.1"/>
    <property type="molecule type" value="Genomic_DNA"/>
</dbReference>
<evidence type="ECO:0008006" key="3">
    <source>
        <dbReference type="Google" id="ProtNLM"/>
    </source>
</evidence>
<reference evidence="1 2" key="1">
    <citation type="submission" date="2021-07" db="EMBL/GenBank/DDBJ databases">
        <authorList>
            <person name="So Y."/>
        </authorList>
    </citation>
    <scope>NUCLEOTIDE SEQUENCE [LARGE SCALE GENOMIC DNA]</scope>
    <source>
        <strain evidence="1 2">HJA6</strain>
    </source>
</reference>